<dbReference type="FunFam" id="3.80.10.10:FF:000095">
    <property type="entry name" value="LRR receptor-like serine/threonine-protein kinase GSO1"/>
    <property type="match status" value="1"/>
</dbReference>
<organism evidence="9">
    <name type="scientific">Salvia splendens</name>
    <name type="common">Scarlet sage</name>
    <dbReference type="NCBI Taxonomy" id="180675"/>
    <lineage>
        <taxon>Eukaryota</taxon>
        <taxon>Viridiplantae</taxon>
        <taxon>Streptophyta</taxon>
        <taxon>Embryophyta</taxon>
        <taxon>Tracheophyta</taxon>
        <taxon>Spermatophyta</taxon>
        <taxon>Magnoliopsida</taxon>
        <taxon>eudicotyledons</taxon>
        <taxon>Gunneridae</taxon>
        <taxon>Pentapetalae</taxon>
        <taxon>asterids</taxon>
        <taxon>lamiids</taxon>
        <taxon>Lamiales</taxon>
        <taxon>Lamiaceae</taxon>
        <taxon>Nepetoideae</taxon>
        <taxon>Mentheae</taxon>
        <taxon>Salviinae</taxon>
        <taxon>Salvia</taxon>
        <taxon>Salvia subgen. Calosphace</taxon>
        <taxon>core Calosphace</taxon>
    </lineage>
</organism>
<evidence type="ECO:0000313" key="9">
    <source>
        <dbReference type="EMBL" id="KAG6402435.1"/>
    </source>
</evidence>
<dbReference type="InterPro" id="IPR000626">
    <property type="entry name" value="Ubiquitin-like_dom"/>
</dbReference>
<evidence type="ECO:0000256" key="3">
    <source>
        <dbReference type="ARBA" id="ARBA00022692"/>
    </source>
</evidence>
<keyword evidence="10" id="KW-1185">Reference proteome</keyword>
<dbReference type="InterPro" id="IPR001611">
    <property type="entry name" value="Leu-rich_rpt"/>
</dbReference>
<name>A0A8X8WV16_SALSN</name>
<gene>
    <name evidence="9" type="ORF">SASPL_134628</name>
</gene>
<dbReference type="InterPro" id="IPR051809">
    <property type="entry name" value="Plant_receptor-like_S/T_kinase"/>
</dbReference>
<evidence type="ECO:0000256" key="6">
    <source>
        <dbReference type="ARBA" id="ARBA00023136"/>
    </source>
</evidence>
<evidence type="ECO:0000256" key="7">
    <source>
        <dbReference type="SAM" id="Phobius"/>
    </source>
</evidence>
<dbReference type="Pfam" id="PF13516">
    <property type="entry name" value="LRR_6"/>
    <property type="match status" value="1"/>
</dbReference>
<keyword evidence="5 7" id="KW-1133">Transmembrane helix</keyword>
<dbReference type="PROSITE" id="PS50053">
    <property type="entry name" value="UBIQUITIN_2"/>
    <property type="match status" value="1"/>
</dbReference>
<protein>
    <recommendedName>
        <fullName evidence="8">Ubiquitin-like domain-containing protein</fullName>
    </recommendedName>
</protein>
<dbReference type="Gene3D" id="3.80.10.10">
    <property type="entry name" value="Ribonuclease Inhibitor"/>
    <property type="match status" value="2"/>
</dbReference>
<proteinExistence type="predicted"/>
<dbReference type="Proteomes" id="UP000298416">
    <property type="component" value="Unassembled WGS sequence"/>
</dbReference>
<dbReference type="GO" id="GO:0016020">
    <property type="term" value="C:membrane"/>
    <property type="evidence" value="ECO:0007669"/>
    <property type="project" value="UniProtKB-SubCell"/>
</dbReference>
<comment type="subcellular location">
    <subcellularLocation>
        <location evidence="1">Membrane</location>
        <topology evidence="1">Single-pass membrane protein</topology>
    </subcellularLocation>
</comment>
<dbReference type="SUPFAM" id="SSF52058">
    <property type="entry name" value="L domain-like"/>
    <property type="match status" value="2"/>
</dbReference>
<dbReference type="InterPro" id="IPR003591">
    <property type="entry name" value="Leu-rich_rpt_typical-subtyp"/>
</dbReference>
<accession>A0A8X8WV16</accession>
<evidence type="ECO:0000256" key="4">
    <source>
        <dbReference type="ARBA" id="ARBA00022737"/>
    </source>
</evidence>
<dbReference type="GO" id="GO:0006952">
    <property type="term" value="P:defense response"/>
    <property type="evidence" value="ECO:0007669"/>
    <property type="project" value="UniProtKB-ARBA"/>
</dbReference>
<reference evidence="9" key="1">
    <citation type="submission" date="2018-01" db="EMBL/GenBank/DDBJ databases">
        <authorList>
            <person name="Mao J.F."/>
        </authorList>
    </citation>
    <scope>NUCLEOTIDE SEQUENCE</scope>
    <source>
        <strain evidence="9">Huo1</strain>
        <tissue evidence="9">Leaf</tissue>
    </source>
</reference>
<dbReference type="PROSITE" id="PS51450">
    <property type="entry name" value="LRR"/>
    <property type="match status" value="2"/>
</dbReference>
<dbReference type="InterPro" id="IPR039540">
    <property type="entry name" value="UBL3-like_ubiquitin_dom"/>
</dbReference>
<dbReference type="PANTHER" id="PTHR27008:SF585">
    <property type="entry name" value="PROTEIN KINASE DOMAIN-CONTAINING PROTEIN"/>
    <property type="match status" value="1"/>
</dbReference>
<comment type="caution">
    <text evidence="9">The sequence shown here is derived from an EMBL/GenBank/DDBJ whole genome shotgun (WGS) entry which is preliminary data.</text>
</comment>
<evidence type="ECO:0000256" key="2">
    <source>
        <dbReference type="ARBA" id="ARBA00022614"/>
    </source>
</evidence>
<keyword evidence="2" id="KW-0433">Leucine-rich repeat</keyword>
<keyword evidence="6 7" id="KW-0472">Membrane</keyword>
<keyword evidence="4" id="KW-0677">Repeat</keyword>
<dbReference type="EMBL" id="PNBA02000013">
    <property type="protein sequence ID" value="KAG6402435.1"/>
    <property type="molecule type" value="Genomic_DNA"/>
</dbReference>
<dbReference type="SMART" id="SM00369">
    <property type="entry name" value="LRR_TYP"/>
    <property type="match status" value="7"/>
</dbReference>
<reference evidence="9" key="2">
    <citation type="submission" date="2020-08" db="EMBL/GenBank/DDBJ databases">
        <title>Plant Genome Project.</title>
        <authorList>
            <person name="Zhang R.-G."/>
        </authorList>
    </citation>
    <scope>NUCLEOTIDE SEQUENCE</scope>
    <source>
        <strain evidence="9">Huo1</strain>
        <tissue evidence="9">Leaf</tissue>
    </source>
</reference>
<feature type="domain" description="Ubiquitin-like" evidence="8">
    <location>
        <begin position="7"/>
        <end position="80"/>
    </location>
</feature>
<feature type="transmembrane region" description="Helical" evidence="7">
    <location>
        <begin position="549"/>
        <end position="571"/>
    </location>
</feature>
<dbReference type="SUPFAM" id="SSF54236">
    <property type="entry name" value="Ubiquitin-like"/>
    <property type="match status" value="1"/>
</dbReference>
<evidence type="ECO:0000313" key="10">
    <source>
        <dbReference type="Proteomes" id="UP000298416"/>
    </source>
</evidence>
<dbReference type="GO" id="GO:0051707">
    <property type="term" value="P:response to other organism"/>
    <property type="evidence" value="ECO:0007669"/>
    <property type="project" value="UniProtKB-ARBA"/>
</dbReference>
<dbReference type="Pfam" id="PF13855">
    <property type="entry name" value="LRR_8"/>
    <property type="match status" value="1"/>
</dbReference>
<dbReference type="Pfam" id="PF13881">
    <property type="entry name" value="Rad60-SLD_2"/>
    <property type="match status" value="1"/>
</dbReference>
<evidence type="ECO:0000256" key="1">
    <source>
        <dbReference type="ARBA" id="ARBA00004167"/>
    </source>
</evidence>
<evidence type="ECO:0000256" key="5">
    <source>
        <dbReference type="ARBA" id="ARBA00022989"/>
    </source>
</evidence>
<dbReference type="InterPro" id="IPR032675">
    <property type="entry name" value="LRR_dom_sf"/>
</dbReference>
<dbReference type="Gene3D" id="3.10.20.90">
    <property type="entry name" value="Phosphatidylinositol 3-kinase Catalytic Subunit, Chain A, domain 1"/>
    <property type="match status" value="1"/>
</dbReference>
<dbReference type="CDD" id="cd01814">
    <property type="entry name" value="Ubl_MUBs_plant"/>
    <property type="match status" value="1"/>
</dbReference>
<dbReference type="AlphaFoldDB" id="A0A8X8WV16"/>
<dbReference type="Pfam" id="PF00560">
    <property type="entry name" value="LRR_1"/>
    <property type="match status" value="2"/>
</dbReference>
<evidence type="ECO:0000259" key="8">
    <source>
        <dbReference type="PROSITE" id="PS50053"/>
    </source>
</evidence>
<keyword evidence="3 7" id="KW-0812">Transmembrane</keyword>
<sequence>MAVHELVELKFRLADGSDIGPSKYNSSATVTSLKENIIAQWPKDLYSADKENGPKSINDIKLINAGRILENNRTLAESRLPLSEVPGGVITMLVVVRPPLPDKSSGEHSQVSEKLPEERAHSKALFVVVIPTEICQLLQLQFLQLATNKFSSSPPPEIFNISSLTLIVLTQNDLTGSLPTHICARLPFLESLLLGGNRAIPDSISICSQLQELDLGVNQFTGLIPLSLGTLNLPENNLSSTSDLSFITSLTNCTSLINLGFNNNPLGGILPSSVGNLSPRLQQLNAYGCGLKGSIPAEMGNLSDLISLALDDNRLVGSIPRTLNRLVNLQALDLAFNNITDEACDLQSLSLLSFSASQLHGAIPECLQNVTSLRKLYLESNFLNSTVPSGLWRMKDLLELDLSSNSFTGSLPPEVGGLAAAIKINVSMNRLSGSIPSAIGDLQNLQSLSLVRNRLEGLIPDSFGRITGLVTLDLSGNNLSGSVPKALEALKHLQSFNVSFNALSGEIPNGGPFLNFTIESFKGNEALCGNPRFGVPASHVVKKSKKVQFALFIVAGVVVFATIMCLGFIFLGCARRKVEANDAIVSAILAPEK</sequence>
<dbReference type="InterPro" id="IPR029071">
    <property type="entry name" value="Ubiquitin-like_domsf"/>
</dbReference>
<dbReference type="PANTHER" id="PTHR27008">
    <property type="entry name" value="OS04G0122200 PROTEIN"/>
    <property type="match status" value="1"/>
</dbReference>